<keyword evidence="6" id="KW-0472">Membrane</keyword>
<evidence type="ECO:0000256" key="7">
    <source>
        <dbReference type="ARBA" id="ARBA00023237"/>
    </source>
</evidence>
<dbReference type="Pfam" id="PF02321">
    <property type="entry name" value="OEP"/>
    <property type="match status" value="2"/>
</dbReference>
<reference evidence="8 9" key="1">
    <citation type="journal article" date="2016" name="Nat. Commun.">
        <title>Thousands of microbial genomes shed light on interconnected biogeochemical processes in an aquifer system.</title>
        <authorList>
            <person name="Anantharaman K."/>
            <person name="Brown C.T."/>
            <person name="Hug L.A."/>
            <person name="Sharon I."/>
            <person name="Castelle C.J."/>
            <person name="Probst A.J."/>
            <person name="Thomas B.C."/>
            <person name="Singh A."/>
            <person name="Wilkins M.J."/>
            <person name="Karaoz U."/>
            <person name="Brodie E.L."/>
            <person name="Williams K.H."/>
            <person name="Hubbard S.S."/>
            <person name="Banfield J.F."/>
        </authorList>
    </citation>
    <scope>NUCLEOTIDE SEQUENCE [LARGE SCALE GENOMIC DNA]</scope>
    <source>
        <strain evidence="9">RIFCSPLOWO2_12_FULL_64_10</strain>
    </source>
</reference>
<dbReference type="SUPFAM" id="SSF56954">
    <property type="entry name" value="Outer membrane efflux proteins (OEP)"/>
    <property type="match status" value="1"/>
</dbReference>
<dbReference type="InterPro" id="IPR051906">
    <property type="entry name" value="TolC-like"/>
</dbReference>
<dbReference type="PANTHER" id="PTHR30026:SF13">
    <property type="entry name" value="MEMBRANE EFFLUX PROTEIN, PUTATIVE-RELATED"/>
    <property type="match status" value="1"/>
</dbReference>
<evidence type="ECO:0000313" key="9">
    <source>
        <dbReference type="Proteomes" id="UP000178606"/>
    </source>
</evidence>
<comment type="similarity">
    <text evidence="2">Belongs to the outer membrane factor (OMF) (TC 1.B.17) family.</text>
</comment>
<gene>
    <name evidence="8" type="ORF">A3F84_17575</name>
</gene>
<sequence length="451" mass="49018">MGSGMIHSESCRRTVVVVALAFIPALASAQGRVVRMTLQACVDRALGVNPEVQGAALDARAAEAKLGEVKASRFVPHFEMTQFFGPSPEARGDISTARSNWKSLSVFERTEFSVVQPLYTSGKWSAARDAAAAGVAAQTAGVGRRRAEVVLRVKELYYGLLLAKQLYDAAVESQSDLKEARSKLLEKIEAESEEVTYNDLYKLDTFAFKVDQGLHRVEKEMALARSAFKTALGLAPADSFDVAAEGLEQEAVKVEPLEVCVARALKERPEVRQLAAGIEARRAQVRLARSDYYPQVFLAGGAKVGYAPNRDRQSGPFVRDDFNVRQAGAVIGLRQSLSFGVTGSRVAAAQAEYQKALATEKAVRDGLALEVERVYRDLAEAGANVESAERALKASRSWMVAARDAFNAGLGGTGEIVDAFKAYGEMRVEYFRAIFEYNRAAALLDKVMGKE</sequence>
<dbReference type="GO" id="GO:1990281">
    <property type="term" value="C:efflux pump complex"/>
    <property type="evidence" value="ECO:0007669"/>
    <property type="project" value="TreeGrafter"/>
</dbReference>
<dbReference type="PANTHER" id="PTHR30026">
    <property type="entry name" value="OUTER MEMBRANE PROTEIN TOLC"/>
    <property type="match status" value="1"/>
</dbReference>
<dbReference type="GO" id="GO:0015288">
    <property type="term" value="F:porin activity"/>
    <property type="evidence" value="ECO:0007669"/>
    <property type="project" value="TreeGrafter"/>
</dbReference>
<proteinExistence type="inferred from homology"/>
<evidence type="ECO:0000313" key="8">
    <source>
        <dbReference type="EMBL" id="OGG54080.1"/>
    </source>
</evidence>
<name>A0A1F6CYE1_HANXR</name>
<evidence type="ECO:0000256" key="6">
    <source>
        <dbReference type="ARBA" id="ARBA00023136"/>
    </source>
</evidence>
<evidence type="ECO:0000256" key="1">
    <source>
        <dbReference type="ARBA" id="ARBA00004442"/>
    </source>
</evidence>
<keyword evidence="5" id="KW-0812">Transmembrane</keyword>
<comment type="caution">
    <text evidence="8">The sequence shown here is derived from an EMBL/GenBank/DDBJ whole genome shotgun (WGS) entry which is preliminary data.</text>
</comment>
<keyword evidence="3" id="KW-0813">Transport</keyword>
<dbReference type="Proteomes" id="UP000178606">
    <property type="component" value="Unassembled WGS sequence"/>
</dbReference>
<dbReference type="GO" id="GO:0015562">
    <property type="term" value="F:efflux transmembrane transporter activity"/>
    <property type="evidence" value="ECO:0007669"/>
    <property type="project" value="InterPro"/>
</dbReference>
<evidence type="ECO:0000256" key="4">
    <source>
        <dbReference type="ARBA" id="ARBA00022452"/>
    </source>
</evidence>
<evidence type="ECO:0000256" key="5">
    <source>
        <dbReference type="ARBA" id="ARBA00022692"/>
    </source>
</evidence>
<dbReference type="InterPro" id="IPR003423">
    <property type="entry name" value="OMP_efflux"/>
</dbReference>
<organism evidence="8 9">
    <name type="scientific">Handelsmanbacteria sp. (strain RIFCSPLOWO2_12_FULL_64_10)</name>
    <dbReference type="NCBI Taxonomy" id="1817868"/>
    <lineage>
        <taxon>Bacteria</taxon>
        <taxon>Candidatus Handelsmaniibacteriota</taxon>
    </lineage>
</organism>
<evidence type="ECO:0008006" key="10">
    <source>
        <dbReference type="Google" id="ProtNLM"/>
    </source>
</evidence>
<evidence type="ECO:0000256" key="2">
    <source>
        <dbReference type="ARBA" id="ARBA00007613"/>
    </source>
</evidence>
<keyword evidence="4" id="KW-1134">Transmembrane beta strand</keyword>
<dbReference type="EMBL" id="MFKF01000113">
    <property type="protein sequence ID" value="OGG54080.1"/>
    <property type="molecule type" value="Genomic_DNA"/>
</dbReference>
<dbReference type="AlphaFoldDB" id="A0A1F6CYE1"/>
<accession>A0A1F6CYE1</accession>
<protein>
    <recommendedName>
        <fullName evidence="10">Transporter</fullName>
    </recommendedName>
</protein>
<dbReference type="Gene3D" id="1.20.1600.10">
    <property type="entry name" value="Outer membrane efflux proteins (OEP)"/>
    <property type="match status" value="1"/>
</dbReference>
<evidence type="ECO:0000256" key="3">
    <source>
        <dbReference type="ARBA" id="ARBA00022448"/>
    </source>
</evidence>
<keyword evidence="7" id="KW-0998">Cell outer membrane</keyword>
<comment type="subcellular location">
    <subcellularLocation>
        <location evidence="1">Cell outer membrane</location>
    </subcellularLocation>
</comment>
<dbReference type="GO" id="GO:0009279">
    <property type="term" value="C:cell outer membrane"/>
    <property type="evidence" value="ECO:0007669"/>
    <property type="project" value="UniProtKB-SubCell"/>
</dbReference>